<dbReference type="PROSITE" id="PS50102">
    <property type="entry name" value="RRM"/>
    <property type="match status" value="1"/>
</dbReference>
<evidence type="ECO:0000256" key="5">
    <source>
        <dbReference type="SAM" id="MobiDB-lite"/>
    </source>
</evidence>
<reference evidence="7 8" key="1">
    <citation type="journal article" date="2010" name="Nature">
        <title>Genome sequence of the palaeopolyploid soybean.</title>
        <authorList>
            <person name="Schmutz J."/>
            <person name="Cannon S.B."/>
            <person name="Schlueter J."/>
            <person name="Ma J."/>
            <person name="Mitros T."/>
            <person name="Nelson W."/>
            <person name="Hyten D.L."/>
            <person name="Song Q."/>
            <person name="Thelen J.J."/>
            <person name="Cheng J."/>
            <person name="Xu D."/>
            <person name="Hellsten U."/>
            <person name="May G.D."/>
            <person name="Yu Y."/>
            <person name="Sakurai T."/>
            <person name="Umezawa T."/>
            <person name="Bhattacharyya M.K."/>
            <person name="Sandhu D."/>
            <person name="Valliyodan B."/>
            <person name="Lindquist E."/>
            <person name="Peto M."/>
            <person name="Grant D."/>
            <person name="Shu S."/>
            <person name="Goodstein D."/>
            <person name="Barry K."/>
            <person name="Futrell-Griggs M."/>
            <person name="Abernathy B."/>
            <person name="Du J."/>
            <person name="Tian Z."/>
            <person name="Zhu L."/>
            <person name="Gill N."/>
            <person name="Joshi T."/>
            <person name="Libault M."/>
            <person name="Sethuraman A."/>
            <person name="Zhang X.-C."/>
            <person name="Shinozaki K."/>
            <person name="Nguyen H.T."/>
            <person name="Wing R.A."/>
            <person name="Cregan P."/>
            <person name="Specht J."/>
            <person name="Grimwood J."/>
            <person name="Rokhsar D."/>
            <person name="Stacey G."/>
            <person name="Shoemaker R.C."/>
            <person name="Jackson S.A."/>
        </authorList>
    </citation>
    <scope>NUCLEOTIDE SEQUENCE</scope>
    <source>
        <strain evidence="8">cv. Williams 82</strain>
        <tissue evidence="7">Callus</tissue>
    </source>
</reference>
<reference evidence="7" key="3">
    <citation type="submission" date="2018-07" db="EMBL/GenBank/DDBJ databases">
        <title>WGS assembly of Glycine max.</title>
        <authorList>
            <person name="Schmutz J."/>
            <person name="Cannon S."/>
            <person name="Schlueter J."/>
            <person name="Ma J."/>
            <person name="Mitros T."/>
            <person name="Nelson W."/>
            <person name="Hyten D."/>
            <person name="Song Q."/>
            <person name="Thelen J."/>
            <person name="Cheng J."/>
            <person name="Xu D."/>
            <person name="Hellsten U."/>
            <person name="May G."/>
            <person name="Yu Y."/>
            <person name="Sakurai T."/>
            <person name="Umezawa T."/>
            <person name="Bhattacharyya M."/>
            <person name="Sandhu D."/>
            <person name="Valliyodan B."/>
            <person name="Lindquist E."/>
            <person name="Peto M."/>
            <person name="Grant D."/>
            <person name="Shu S."/>
            <person name="Goodstein D."/>
            <person name="Barry K."/>
            <person name="Futrell-Griggs M."/>
            <person name="Abernathy B."/>
            <person name="Du J."/>
            <person name="Tian Z."/>
            <person name="Zhu L."/>
            <person name="Gill N."/>
            <person name="Joshi T."/>
            <person name="Libault M."/>
            <person name="Sethuraman A."/>
            <person name="Zhang X."/>
            <person name="Shinozaki K."/>
            <person name="Nguyen H."/>
            <person name="Wing R."/>
            <person name="Cregan P."/>
            <person name="Specht J."/>
            <person name="Grimwood J."/>
            <person name="Rokhsar D."/>
            <person name="Stacey G."/>
            <person name="Shoemaker R."/>
            <person name="Jackson S."/>
        </authorList>
    </citation>
    <scope>NUCLEOTIDE SEQUENCE</scope>
    <source>
        <tissue evidence="7">Callus</tissue>
    </source>
</reference>
<name>A0A0R0KAA5_SOYBN</name>
<sequence>MEGSRLTIEGITTGQRQSYMRANWRDHKDVISFYFTRIPEDATVEELWFHFKQKGDVREVFIPQKRNNQGRRYGFVRYKGVRDMHQLQQQLDNMVFGGLKMNVNVSKYGRAKKGEPQTVERGRAETRQPQKGRREMYLSRISGTKMGVQRQSYAEVVNRNTPTPAQRRIPTKLEYTSSNSTSEVNLDIPLTGK</sequence>
<keyword evidence="3" id="KW-0508">mRNA splicing</keyword>
<evidence type="ECO:0000313" key="9">
    <source>
        <dbReference type="Proteomes" id="UP000008827"/>
    </source>
</evidence>
<dbReference type="GO" id="GO:0000381">
    <property type="term" value="P:regulation of alternative mRNA splicing, via spliceosome"/>
    <property type="evidence" value="ECO:0000318"/>
    <property type="project" value="GO_Central"/>
</dbReference>
<evidence type="ECO:0000256" key="2">
    <source>
        <dbReference type="ARBA" id="ARBA00022728"/>
    </source>
</evidence>
<dbReference type="InterPro" id="IPR050907">
    <property type="entry name" value="SRSF"/>
</dbReference>
<dbReference type="GO" id="GO:0008380">
    <property type="term" value="P:RNA splicing"/>
    <property type="evidence" value="ECO:0007669"/>
    <property type="project" value="UniProtKB-KW"/>
</dbReference>
<dbReference type="PANTHER" id="PTHR23147">
    <property type="entry name" value="SERINE/ARGININE RICH SPLICING FACTOR"/>
    <property type="match status" value="1"/>
</dbReference>
<evidence type="ECO:0000256" key="3">
    <source>
        <dbReference type="ARBA" id="ARBA00023187"/>
    </source>
</evidence>
<dbReference type="EnsemblPlants" id="KRH63757">
    <property type="protein sequence ID" value="KRH63757"/>
    <property type="gene ID" value="GLYMA_04G195000"/>
</dbReference>
<dbReference type="Proteomes" id="UP000008827">
    <property type="component" value="Chromosome 4"/>
</dbReference>
<dbReference type="GO" id="GO:0005681">
    <property type="term" value="C:spliceosomal complex"/>
    <property type="evidence" value="ECO:0007669"/>
    <property type="project" value="UniProtKB-KW"/>
</dbReference>
<dbReference type="EMBL" id="CM000837">
    <property type="protein sequence ID" value="KRH63757.1"/>
    <property type="molecule type" value="Genomic_DNA"/>
</dbReference>
<dbReference type="Gene3D" id="3.30.70.330">
    <property type="match status" value="1"/>
</dbReference>
<dbReference type="InterPro" id="IPR035979">
    <property type="entry name" value="RBD_domain_sf"/>
</dbReference>
<dbReference type="STRING" id="3847.A0A0R0KAA5"/>
<gene>
    <name evidence="7" type="ORF">GLYMA_04G195000</name>
</gene>
<proteinExistence type="predicted"/>
<keyword evidence="2" id="KW-0747">Spliceosome</keyword>
<protein>
    <recommendedName>
        <fullName evidence="6">RRM domain-containing protein</fullName>
    </recommendedName>
</protein>
<dbReference type="SUPFAM" id="SSF54928">
    <property type="entry name" value="RNA-binding domain, RBD"/>
    <property type="match status" value="1"/>
</dbReference>
<reference evidence="8" key="2">
    <citation type="submission" date="2018-02" db="UniProtKB">
        <authorList>
            <consortium name="EnsemblPlants"/>
        </authorList>
    </citation>
    <scope>IDENTIFICATION</scope>
    <source>
        <strain evidence="8">Williams 82</strain>
    </source>
</reference>
<evidence type="ECO:0000259" key="6">
    <source>
        <dbReference type="PROSITE" id="PS50102"/>
    </source>
</evidence>
<keyword evidence="4" id="KW-0694">RNA-binding</keyword>
<keyword evidence="1" id="KW-0507">mRNA processing</keyword>
<evidence type="ECO:0000256" key="1">
    <source>
        <dbReference type="ARBA" id="ARBA00022664"/>
    </source>
</evidence>
<organism evidence="7">
    <name type="scientific">Glycine max</name>
    <name type="common">Soybean</name>
    <name type="synonym">Glycine hispida</name>
    <dbReference type="NCBI Taxonomy" id="3847"/>
    <lineage>
        <taxon>Eukaryota</taxon>
        <taxon>Viridiplantae</taxon>
        <taxon>Streptophyta</taxon>
        <taxon>Embryophyta</taxon>
        <taxon>Tracheophyta</taxon>
        <taxon>Spermatophyta</taxon>
        <taxon>Magnoliopsida</taxon>
        <taxon>eudicotyledons</taxon>
        <taxon>Gunneridae</taxon>
        <taxon>Pentapetalae</taxon>
        <taxon>rosids</taxon>
        <taxon>fabids</taxon>
        <taxon>Fabales</taxon>
        <taxon>Fabaceae</taxon>
        <taxon>Papilionoideae</taxon>
        <taxon>50 kb inversion clade</taxon>
        <taxon>NPAAA clade</taxon>
        <taxon>indigoferoid/millettioid clade</taxon>
        <taxon>Phaseoleae</taxon>
        <taxon>Glycine</taxon>
        <taxon>Glycine subgen. Soja</taxon>
    </lineage>
</organism>
<dbReference type="CDD" id="cd00590">
    <property type="entry name" value="RRM_SF"/>
    <property type="match status" value="1"/>
</dbReference>
<feature type="domain" description="RRM" evidence="6">
    <location>
        <begin position="31"/>
        <end position="108"/>
    </location>
</feature>
<dbReference type="Gramene" id="KRH63757">
    <property type="protein sequence ID" value="KRH63757"/>
    <property type="gene ID" value="GLYMA_04G195000"/>
</dbReference>
<accession>A0A0R0KAA5</accession>
<dbReference type="InterPro" id="IPR000504">
    <property type="entry name" value="RRM_dom"/>
</dbReference>
<dbReference type="InterPro" id="IPR012677">
    <property type="entry name" value="Nucleotide-bd_a/b_plait_sf"/>
</dbReference>
<dbReference type="AlphaFoldDB" id="A0A0R0KAA5"/>
<dbReference type="GO" id="GO:0003729">
    <property type="term" value="F:mRNA binding"/>
    <property type="evidence" value="ECO:0000318"/>
    <property type="project" value="GO_Central"/>
</dbReference>
<evidence type="ECO:0000256" key="4">
    <source>
        <dbReference type="PROSITE-ProRule" id="PRU00176"/>
    </source>
</evidence>
<dbReference type="GO" id="GO:0006397">
    <property type="term" value="P:mRNA processing"/>
    <property type="evidence" value="ECO:0007669"/>
    <property type="project" value="UniProtKB-KW"/>
</dbReference>
<dbReference type="SMR" id="A0A0R0KAA5"/>
<evidence type="ECO:0000313" key="8">
    <source>
        <dbReference type="EnsemblPlants" id="KRH63757"/>
    </source>
</evidence>
<dbReference type="Pfam" id="PF00076">
    <property type="entry name" value="RRM_1"/>
    <property type="match status" value="1"/>
</dbReference>
<evidence type="ECO:0000313" key="7">
    <source>
        <dbReference type="EMBL" id="KRH63757.1"/>
    </source>
</evidence>
<dbReference type="SMART" id="SM00360">
    <property type="entry name" value="RRM"/>
    <property type="match status" value="1"/>
</dbReference>
<dbReference type="InParanoid" id="A0A0R0KAA5"/>
<keyword evidence="9" id="KW-1185">Reference proteome</keyword>
<feature type="compositionally biased region" description="Basic and acidic residues" evidence="5">
    <location>
        <begin position="112"/>
        <end position="133"/>
    </location>
</feature>
<feature type="region of interest" description="Disordered" evidence="5">
    <location>
        <begin position="111"/>
        <end position="133"/>
    </location>
</feature>
<dbReference type="GO" id="GO:0016607">
    <property type="term" value="C:nuclear speck"/>
    <property type="evidence" value="ECO:0000318"/>
    <property type="project" value="GO_Central"/>
</dbReference>